<dbReference type="EMBL" id="DS469513">
    <property type="protein sequence ID" value="EDO48569.1"/>
    <property type="molecule type" value="Genomic_DNA"/>
</dbReference>
<protein>
    <submittedName>
        <fullName evidence="2">Uncharacterized protein</fullName>
    </submittedName>
</protein>
<evidence type="ECO:0000313" key="2">
    <source>
        <dbReference type="EMBL" id="EDO48569.1"/>
    </source>
</evidence>
<dbReference type="InParanoid" id="A7RIU1"/>
<evidence type="ECO:0000313" key="3">
    <source>
        <dbReference type="Proteomes" id="UP000001593"/>
    </source>
</evidence>
<sequence length="423" mass="46630">MGYPTQSSWPLSKKNLIDHNLVPKGFWVTFSSTQYWKFHSRRWGEGGIEQTTQANDAKMIIILPFVARPLFCLGLLCIDAVELFPFPRTFPCWQALLSRLIISSHKEEPESQSSPDEPEDLPRDLDQRDANRSVTSESSSFISDAPLPDESRYFKCLIYSVHSAGNGQPDPLQRTFSYEEDFEEENVPLNETAAYKKLMSSAQSDPVDDVSVILGESGPKKGESEDDDDVERTLARSISPPPLSPRQRSPVNGGNKTPENRKQSRQRPKLSLFGGGEGSLGLSYGSEELGDSWGGEDNGQLSASWKSDATEPTPRTDRTDSDSSVSPPLTPDDTPAYIPSAVTEAKKPVTSQPKEKPAAKVPKKPGKYQESPVWKYQEGPEGKYQKGPVGKYQEGPVGKYQEGPVGKYQEGPVGDYPEGPVGK</sequence>
<organism evidence="2 3">
    <name type="scientific">Nematostella vectensis</name>
    <name type="common">Starlet sea anemone</name>
    <dbReference type="NCBI Taxonomy" id="45351"/>
    <lineage>
        <taxon>Eukaryota</taxon>
        <taxon>Metazoa</taxon>
        <taxon>Cnidaria</taxon>
        <taxon>Anthozoa</taxon>
        <taxon>Hexacorallia</taxon>
        <taxon>Actiniaria</taxon>
        <taxon>Edwardsiidae</taxon>
        <taxon>Nematostella</taxon>
    </lineage>
</organism>
<reference evidence="2 3" key="1">
    <citation type="journal article" date="2007" name="Science">
        <title>Sea anemone genome reveals ancestral eumetazoan gene repertoire and genomic organization.</title>
        <authorList>
            <person name="Putnam N.H."/>
            <person name="Srivastava M."/>
            <person name="Hellsten U."/>
            <person name="Dirks B."/>
            <person name="Chapman J."/>
            <person name="Salamov A."/>
            <person name="Terry A."/>
            <person name="Shapiro H."/>
            <person name="Lindquist E."/>
            <person name="Kapitonov V.V."/>
            <person name="Jurka J."/>
            <person name="Genikhovich G."/>
            <person name="Grigoriev I.V."/>
            <person name="Lucas S.M."/>
            <person name="Steele R.E."/>
            <person name="Finnerty J.R."/>
            <person name="Technau U."/>
            <person name="Martindale M.Q."/>
            <person name="Rokhsar D.S."/>
        </authorList>
    </citation>
    <scope>NUCLEOTIDE SEQUENCE [LARGE SCALE GENOMIC DNA]</scope>
    <source>
        <strain evidence="3">CH2 X CH6</strain>
    </source>
</reference>
<gene>
    <name evidence="2" type="ORF">NEMVEDRAFT_v1g238613</name>
</gene>
<dbReference type="HOGENOM" id="CLU_649422_0_0_1"/>
<feature type="compositionally biased region" description="Basic and acidic residues" evidence="1">
    <location>
        <begin position="120"/>
        <end position="131"/>
    </location>
</feature>
<dbReference type="Proteomes" id="UP000001593">
    <property type="component" value="Unassembled WGS sequence"/>
</dbReference>
<proteinExistence type="predicted"/>
<accession>A7RIU1</accession>
<feature type="region of interest" description="Disordered" evidence="1">
    <location>
        <begin position="200"/>
        <end position="423"/>
    </location>
</feature>
<keyword evidence="3" id="KW-1185">Reference proteome</keyword>
<evidence type="ECO:0000256" key="1">
    <source>
        <dbReference type="SAM" id="MobiDB-lite"/>
    </source>
</evidence>
<feature type="region of interest" description="Disordered" evidence="1">
    <location>
        <begin position="106"/>
        <end position="143"/>
    </location>
</feature>
<name>A7RIU1_NEMVE</name>
<dbReference type="AlphaFoldDB" id="A7RIU1"/>
<feature type="compositionally biased region" description="Polar residues" evidence="1">
    <location>
        <begin position="132"/>
        <end position="142"/>
    </location>
</feature>